<dbReference type="Gene3D" id="1.10.1670.40">
    <property type="match status" value="1"/>
</dbReference>
<keyword evidence="5" id="KW-0234">DNA repair</keyword>
<proteinExistence type="inferred from homology"/>
<dbReference type="EC" id="3.2.2.21" evidence="3"/>
<keyword evidence="4" id="KW-0227">DNA damage</keyword>
<dbReference type="GO" id="GO:0006285">
    <property type="term" value="P:base-excision repair, AP site formation"/>
    <property type="evidence" value="ECO:0007669"/>
    <property type="project" value="TreeGrafter"/>
</dbReference>
<evidence type="ECO:0000256" key="1">
    <source>
        <dbReference type="ARBA" id="ARBA00000086"/>
    </source>
</evidence>
<dbReference type="SUPFAM" id="SSF48150">
    <property type="entry name" value="DNA-glycosylase"/>
    <property type="match status" value="1"/>
</dbReference>
<dbReference type="InterPro" id="IPR011257">
    <property type="entry name" value="DNA_glycosylase"/>
</dbReference>
<dbReference type="InterPro" id="IPR051912">
    <property type="entry name" value="Alkylbase_DNA_Glycosylase/TA"/>
</dbReference>
<dbReference type="Proteomes" id="UP000095228">
    <property type="component" value="Chromosome"/>
</dbReference>
<protein>
    <recommendedName>
        <fullName evidence="3">DNA-3-methyladenine glycosylase II</fullName>
        <ecNumber evidence="3">3.2.2.21</ecNumber>
    </recommendedName>
</protein>
<name>A0A1D8AZF0_9BACT</name>
<evidence type="ECO:0000313" key="7">
    <source>
        <dbReference type="EMBL" id="AOS46269.1"/>
    </source>
</evidence>
<keyword evidence="7" id="KW-0378">Hydrolase</keyword>
<dbReference type="OrthoDB" id="9785929at2"/>
<dbReference type="Pfam" id="PF00730">
    <property type="entry name" value="HhH-GPD"/>
    <property type="match status" value="1"/>
</dbReference>
<organism evidence="7 8">
    <name type="scientific">Lacunisphaera limnophila</name>
    <dbReference type="NCBI Taxonomy" id="1838286"/>
    <lineage>
        <taxon>Bacteria</taxon>
        <taxon>Pseudomonadati</taxon>
        <taxon>Verrucomicrobiota</taxon>
        <taxon>Opitutia</taxon>
        <taxon>Opitutales</taxon>
        <taxon>Opitutaceae</taxon>
        <taxon>Lacunisphaera</taxon>
    </lineage>
</organism>
<dbReference type="GO" id="GO:0032993">
    <property type="term" value="C:protein-DNA complex"/>
    <property type="evidence" value="ECO:0007669"/>
    <property type="project" value="TreeGrafter"/>
</dbReference>
<feature type="domain" description="HhH-GPD" evidence="6">
    <location>
        <begin position="52"/>
        <end position="208"/>
    </location>
</feature>
<dbReference type="STRING" id="1838286.Verru16b_03369"/>
<dbReference type="GO" id="GO:0043916">
    <property type="term" value="F:DNA-7-methylguanine glycosylase activity"/>
    <property type="evidence" value="ECO:0007669"/>
    <property type="project" value="TreeGrafter"/>
</dbReference>
<dbReference type="PATRIC" id="fig|1838286.3.peg.3408"/>
<evidence type="ECO:0000256" key="4">
    <source>
        <dbReference type="ARBA" id="ARBA00022763"/>
    </source>
</evidence>
<sequence length="210" mass="22845">MKPALPYDPAAAVAHLRAADPVLAALIHRIGPFSLQLTPTRSLFEALLRSIVYQQLHGKAAASIHGRVLAELKKAGGPTPAAAAATSDEALRAAGLSRNKHLAVRDLAARCLDGTVPTLAAARKLPDDELITRLTAVRGIGPWTVHMLLLFHLGRPDVMPTGDFAIRLAFQRLYRRRTAPTPAAILRHARAWQPCRSVASWYLWRSLDTP</sequence>
<dbReference type="EMBL" id="CP016094">
    <property type="protein sequence ID" value="AOS46269.1"/>
    <property type="molecule type" value="Genomic_DNA"/>
</dbReference>
<dbReference type="Gene3D" id="1.10.340.30">
    <property type="entry name" value="Hypothetical protein, domain 2"/>
    <property type="match status" value="1"/>
</dbReference>
<dbReference type="SMART" id="SM00478">
    <property type="entry name" value="ENDO3c"/>
    <property type="match status" value="1"/>
</dbReference>
<dbReference type="InterPro" id="IPR003265">
    <property type="entry name" value="HhH-GPD_domain"/>
</dbReference>
<dbReference type="GO" id="GO:0006307">
    <property type="term" value="P:DNA alkylation repair"/>
    <property type="evidence" value="ECO:0007669"/>
    <property type="project" value="TreeGrafter"/>
</dbReference>
<evidence type="ECO:0000259" key="6">
    <source>
        <dbReference type="SMART" id="SM00478"/>
    </source>
</evidence>
<comment type="similarity">
    <text evidence="2">Belongs to the alkylbase DNA glycosidase AlkA family.</text>
</comment>
<dbReference type="FunFam" id="1.10.340.30:FF:000004">
    <property type="entry name" value="DNA-3-methyladenine glycosylase II"/>
    <property type="match status" value="1"/>
</dbReference>
<dbReference type="PANTHER" id="PTHR43003">
    <property type="entry name" value="DNA-3-METHYLADENINE GLYCOSYLASE"/>
    <property type="match status" value="1"/>
</dbReference>
<keyword evidence="7" id="KW-0326">Glycosidase</keyword>
<evidence type="ECO:0000256" key="5">
    <source>
        <dbReference type="ARBA" id="ARBA00023204"/>
    </source>
</evidence>
<reference evidence="7 8" key="1">
    <citation type="submission" date="2016-06" db="EMBL/GenBank/DDBJ databases">
        <title>Three novel species with peptidoglycan cell walls form the new genus Lacunisphaera gen. nov. in the family Opitutaceae of the verrucomicrobial subdivision 4.</title>
        <authorList>
            <person name="Rast P."/>
            <person name="Gloeckner I."/>
            <person name="Jogler M."/>
            <person name="Boedeker C."/>
            <person name="Jeske O."/>
            <person name="Wiegand S."/>
            <person name="Reinhardt R."/>
            <person name="Schumann P."/>
            <person name="Rohde M."/>
            <person name="Spring S."/>
            <person name="Gloeckner F.O."/>
            <person name="Jogler C."/>
        </authorList>
    </citation>
    <scope>NUCLEOTIDE SEQUENCE [LARGE SCALE GENOMIC DNA]</scope>
    <source>
        <strain evidence="7 8">IG16b</strain>
    </source>
</reference>
<dbReference type="GO" id="GO:0005737">
    <property type="term" value="C:cytoplasm"/>
    <property type="evidence" value="ECO:0007669"/>
    <property type="project" value="TreeGrafter"/>
</dbReference>
<comment type="catalytic activity">
    <reaction evidence="1">
        <text>Hydrolysis of alkylated DNA, releasing 3-methyladenine, 3-methylguanine, 7-methylguanine and 7-methyladenine.</text>
        <dbReference type="EC" id="3.2.2.21"/>
    </reaction>
</comment>
<gene>
    <name evidence="7" type="primary">alkA</name>
    <name evidence="7" type="ORF">Verru16b_03369</name>
</gene>
<keyword evidence="8" id="KW-1185">Reference proteome</keyword>
<dbReference type="GO" id="GO:0032131">
    <property type="term" value="F:alkylated DNA binding"/>
    <property type="evidence" value="ECO:0007669"/>
    <property type="project" value="TreeGrafter"/>
</dbReference>
<evidence type="ECO:0000256" key="2">
    <source>
        <dbReference type="ARBA" id="ARBA00010817"/>
    </source>
</evidence>
<dbReference type="AlphaFoldDB" id="A0A1D8AZF0"/>
<dbReference type="GO" id="GO:0008725">
    <property type="term" value="F:DNA-3-methyladenine glycosylase activity"/>
    <property type="evidence" value="ECO:0007669"/>
    <property type="project" value="TreeGrafter"/>
</dbReference>
<dbReference type="RefSeq" id="WP_069963343.1">
    <property type="nucleotide sequence ID" value="NZ_CP016094.1"/>
</dbReference>
<dbReference type="PANTHER" id="PTHR43003:SF5">
    <property type="entry name" value="DNA-3-METHYLADENINE GLYCOSYLASE"/>
    <property type="match status" value="1"/>
</dbReference>
<dbReference type="CDD" id="cd00056">
    <property type="entry name" value="ENDO3c"/>
    <property type="match status" value="1"/>
</dbReference>
<accession>A0A1D8AZF0</accession>
<evidence type="ECO:0000313" key="8">
    <source>
        <dbReference type="Proteomes" id="UP000095228"/>
    </source>
</evidence>
<evidence type="ECO:0000256" key="3">
    <source>
        <dbReference type="ARBA" id="ARBA00012000"/>
    </source>
</evidence>
<dbReference type="KEGG" id="obg:Verru16b_03369"/>